<reference evidence="2" key="1">
    <citation type="journal article" date="2019" name="Int. J. Syst. Evol. Microbiol.">
        <title>The Global Catalogue of Microorganisms (GCM) 10K type strain sequencing project: providing services to taxonomists for standard genome sequencing and annotation.</title>
        <authorList>
            <consortium name="The Broad Institute Genomics Platform"/>
            <consortium name="The Broad Institute Genome Sequencing Center for Infectious Disease"/>
            <person name="Wu L."/>
            <person name="Ma J."/>
        </authorList>
    </citation>
    <scope>NUCLEOTIDE SEQUENCE [LARGE SCALE GENOMIC DNA]</scope>
    <source>
        <strain evidence="2">DT92</strain>
    </source>
</reference>
<sequence length="383" mass="45200">MENKPNRQNYDFGKLFKATKSFIDTYNQNKQDIKERLNANHRATAELITRLYAKQLNKAIQLGDTFDKGMPGFRTYNPSLASCKGCTVRTIMNHKARLKAAGFILKEVHHGKSGIELWINTEIFSERVKNLHPLVHVQQEQISNNRDVDIMTTPEEGVRPQAHEQKDNYVTGTLHEQDMNTEESRISDSKSQTRCEKNSSTWESESAFLLNLVKDFWKYSKVILYPDAMLSQPEENDILNQIWASVYRKFKIKGSKKDWKNYQEILYKRVDMVSRWLERNPNRWVPPAHLYFHPENKKNGFNKTYEWFIKQETLKRNIRNQILIQKTEAEWFAHHKGEGKHKHKSRLQLFSLQRKRIANYGDEALIKAYEQSLQRILIKLSTL</sequence>
<gene>
    <name evidence="1" type="ORF">ACFSJT_06575</name>
</gene>
<evidence type="ECO:0000313" key="2">
    <source>
        <dbReference type="Proteomes" id="UP001597344"/>
    </source>
</evidence>
<organism evidence="1 2">
    <name type="scientific">Aquimarina celericrescens</name>
    <dbReference type="NCBI Taxonomy" id="1964542"/>
    <lineage>
        <taxon>Bacteria</taxon>
        <taxon>Pseudomonadati</taxon>
        <taxon>Bacteroidota</taxon>
        <taxon>Flavobacteriia</taxon>
        <taxon>Flavobacteriales</taxon>
        <taxon>Flavobacteriaceae</taxon>
        <taxon>Aquimarina</taxon>
    </lineage>
</organism>
<comment type="caution">
    <text evidence="1">The sequence shown here is derived from an EMBL/GenBank/DDBJ whole genome shotgun (WGS) entry which is preliminary data.</text>
</comment>
<name>A0ABW5AUP7_9FLAO</name>
<evidence type="ECO:0008006" key="3">
    <source>
        <dbReference type="Google" id="ProtNLM"/>
    </source>
</evidence>
<protein>
    <recommendedName>
        <fullName evidence="3">Replication protein</fullName>
    </recommendedName>
</protein>
<proteinExistence type="predicted"/>
<dbReference type="EMBL" id="JBHUHY010000003">
    <property type="protein sequence ID" value="MFD2186451.1"/>
    <property type="molecule type" value="Genomic_DNA"/>
</dbReference>
<evidence type="ECO:0000313" key="1">
    <source>
        <dbReference type="EMBL" id="MFD2186451.1"/>
    </source>
</evidence>
<dbReference type="RefSeq" id="WP_378319425.1">
    <property type="nucleotide sequence ID" value="NZ_JBHUHY010000003.1"/>
</dbReference>
<accession>A0ABW5AUP7</accession>
<dbReference type="Proteomes" id="UP001597344">
    <property type="component" value="Unassembled WGS sequence"/>
</dbReference>
<keyword evidence="2" id="KW-1185">Reference proteome</keyword>